<evidence type="ECO:0000259" key="4">
    <source>
        <dbReference type="PROSITE" id="PS50112"/>
    </source>
</evidence>
<reference evidence="7" key="1">
    <citation type="submission" date="2019-08" db="EMBL/GenBank/DDBJ databases">
        <authorList>
            <person name="Kucharzyk K."/>
            <person name="Murdoch R.W."/>
            <person name="Higgins S."/>
            <person name="Loffler F."/>
        </authorList>
    </citation>
    <scope>NUCLEOTIDE SEQUENCE</scope>
</reference>
<gene>
    <name evidence="7" type="ORF">SDC9_87775</name>
</gene>
<feature type="domain" description="PAS" evidence="4">
    <location>
        <begin position="75"/>
        <end position="123"/>
    </location>
</feature>
<dbReference type="InterPro" id="IPR013767">
    <property type="entry name" value="PAS_fold"/>
</dbReference>
<feature type="domain" description="PAS" evidence="4">
    <location>
        <begin position="199"/>
        <end position="245"/>
    </location>
</feature>
<evidence type="ECO:0000259" key="3">
    <source>
        <dbReference type="PROSITE" id="PS50110"/>
    </source>
</evidence>
<keyword evidence="2" id="KW-0418">Kinase</keyword>
<keyword evidence="1" id="KW-0808">Transferase</keyword>
<feature type="domain" description="PAC" evidence="5">
    <location>
        <begin position="152"/>
        <end position="202"/>
    </location>
</feature>
<dbReference type="Pfam" id="PF13185">
    <property type="entry name" value="GAF_2"/>
    <property type="match status" value="2"/>
</dbReference>
<feature type="domain" description="PAC" evidence="5">
    <location>
        <begin position="270"/>
        <end position="324"/>
    </location>
</feature>
<dbReference type="GO" id="GO:0000160">
    <property type="term" value="P:phosphorelay signal transduction system"/>
    <property type="evidence" value="ECO:0007669"/>
    <property type="project" value="InterPro"/>
</dbReference>
<sequence>MAALQFVRQTLPDVPFIFVSGTIGEDAAIDALTQGATDYVMKSRLARLIPAITRALTEADNIQQRKLAEQALIESNDQFRAIADSAVAGIIFSDNTGKVVYCNQAIVGTFGFSREEIIGHSVITIMPDSIKALYEARAIPTHKSELSFHTGRTFESIGKKKNGQVFPVEVSLSSWEGQGGLFFAAFIMDISERKKGEENLRLLNAAAEAAANGIVITDKEGIITWVNPAFTELTGYKAEDVLGQNPRLLRSGVQKDAFYAELWATISAGKRWHGELINKRADGTLYNEEMTIAPVLNTNGETDHFVAIKQNIDARKQQEYEREVIFSVTTALRAALTRSESIKAFLQQLETYFNADGVLYVFHDPNSNETWIEQGVGPIGMQVIGSRIPAGEGISHMVLQSGKAYTCDDVNTDPNSLGAETLHDSKAAACLPLFSHDQVIGAIWVKRPQPITDTEMRLLTTLCSLAVDSIQRVTLFEKTQRQYKQMASIHQVGQAISSILNLKIILDILLHNAVSQLGVDAASILLYEPISGTLSFSAGTGFKTDEIAKTRLKLGEGRAGLAAAERKVITACDLTQSKDTFSRVILFQKEELISHHVAPLIDKGEVRGVLEVFSRNRLIPSEEWLELFGILATQAAIAIDNLTLYDELQKRNNELSFAYDATIKGWSVAMDMRDHYSEGHTQRVVDASIRLAQSLGVSGTDLVNIRRGALLHDIGKFSVPDSILQKPDKLSPEENKILQKHPLLAYEMLRSINYLKNAIDIPYCHHEKWDGSGYPRGLKGEEIPLAARIFSVVNIWDALTNDRPYRKALNNEDAIKEMQAEAGKTFDPIILDAFLSNKLYEQEE</sequence>
<dbReference type="PROSITE" id="PS50110">
    <property type="entry name" value="RESPONSE_REGULATORY"/>
    <property type="match status" value="1"/>
</dbReference>
<dbReference type="Gene3D" id="3.30.450.40">
    <property type="match status" value="2"/>
</dbReference>
<accession>A0A644ZJQ8</accession>
<name>A0A644ZJQ8_9ZZZZ</name>
<protein>
    <submittedName>
        <fullName evidence="7">Uncharacterized protein</fullName>
    </submittedName>
</protein>
<dbReference type="PROSITE" id="PS50112">
    <property type="entry name" value="PAS"/>
    <property type="match status" value="2"/>
</dbReference>
<dbReference type="EMBL" id="VSSQ01009254">
    <property type="protein sequence ID" value="MPM41125.1"/>
    <property type="molecule type" value="Genomic_DNA"/>
</dbReference>
<dbReference type="CDD" id="cd00130">
    <property type="entry name" value="PAS"/>
    <property type="match status" value="2"/>
</dbReference>
<dbReference type="InterPro" id="IPR003607">
    <property type="entry name" value="HD/PDEase_dom"/>
</dbReference>
<dbReference type="Pfam" id="PF13487">
    <property type="entry name" value="HD_5"/>
    <property type="match status" value="1"/>
</dbReference>
<dbReference type="InterPro" id="IPR037522">
    <property type="entry name" value="HD_GYP_dom"/>
</dbReference>
<dbReference type="Gene3D" id="3.40.50.2300">
    <property type="match status" value="1"/>
</dbReference>
<proteinExistence type="predicted"/>
<dbReference type="InterPro" id="IPR000014">
    <property type="entry name" value="PAS"/>
</dbReference>
<dbReference type="SMART" id="SM00086">
    <property type="entry name" value="PAC"/>
    <property type="match status" value="2"/>
</dbReference>
<dbReference type="Pfam" id="PF00989">
    <property type="entry name" value="PAS"/>
    <property type="match status" value="1"/>
</dbReference>
<evidence type="ECO:0000259" key="5">
    <source>
        <dbReference type="PROSITE" id="PS50113"/>
    </source>
</evidence>
<dbReference type="GO" id="GO:0016301">
    <property type="term" value="F:kinase activity"/>
    <property type="evidence" value="ECO:0007669"/>
    <property type="project" value="UniProtKB-KW"/>
</dbReference>
<dbReference type="SMART" id="SM00065">
    <property type="entry name" value="GAF"/>
    <property type="match status" value="2"/>
</dbReference>
<dbReference type="NCBIfam" id="TIGR00277">
    <property type="entry name" value="HDIG"/>
    <property type="match status" value="1"/>
</dbReference>
<comment type="caution">
    <text evidence="7">The sequence shown here is derived from an EMBL/GenBank/DDBJ whole genome shotgun (WGS) entry which is preliminary data.</text>
</comment>
<dbReference type="SUPFAM" id="SSF109604">
    <property type="entry name" value="HD-domain/PDEase-like"/>
    <property type="match status" value="1"/>
</dbReference>
<dbReference type="InterPro" id="IPR000700">
    <property type="entry name" value="PAS-assoc_C"/>
</dbReference>
<dbReference type="InterPro" id="IPR001610">
    <property type="entry name" value="PAC"/>
</dbReference>
<feature type="domain" description="Response regulatory" evidence="3">
    <location>
        <begin position="1"/>
        <end position="57"/>
    </location>
</feature>
<feature type="domain" description="HD-GYP" evidence="6">
    <location>
        <begin position="655"/>
        <end position="844"/>
    </location>
</feature>
<dbReference type="PANTHER" id="PTHR43155:SF2">
    <property type="entry name" value="CYCLIC DI-GMP PHOSPHODIESTERASE PA4108"/>
    <property type="match status" value="1"/>
</dbReference>
<organism evidence="7">
    <name type="scientific">bioreactor metagenome</name>
    <dbReference type="NCBI Taxonomy" id="1076179"/>
    <lineage>
        <taxon>unclassified sequences</taxon>
        <taxon>metagenomes</taxon>
        <taxon>ecological metagenomes</taxon>
    </lineage>
</organism>
<dbReference type="CDD" id="cd00077">
    <property type="entry name" value="HDc"/>
    <property type="match status" value="1"/>
</dbReference>
<dbReference type="InterPro" id="IPR029016">
    <property type="entry name" value="GAF-like_dom_sf"/>
</dbReference>
<evidence type="ECO:0000259" key="6">
    <source>
        <dbReference type="PROSITE" id="PS51832"/>
    </source>
</evidence>
<dbReference type="Gene3D" id="3.30.450.20">
    <property type="entry name" value="PAS domain"/>
    <property type="match status" value="2"/>
</dbReference>
<dbReference type="InterPro" id="IPR001789">
    <property type="entry name" value="Sig_transdc_resp-reg_receiver"/>
</dbReference>
<dbReference type="InterPro" id="IPR006675">
    <property type="entry name" value="HDIG_dom"/>
</dbReference>
<dbReference type="SMART" id="SM00091">
    <property type="entry name" value="PAS"/>
    <property type="match status" value="2"/>
</dbReference>
<dbReference type="InterPro" id="IPR011006">
    <property type="entry name" value="CheY-like_superfamily"/>
</dbReference>
<evidence type="ECO:0000256" key="1">
    <source>
        <dbReference type="ARBA" id="ARBA00022679"/>
    </source>
</evidence>
<dbReference type="InterPro" id="IPR035965">
    <property type="entry name" value="PAS-like_dom_sf"/>
</dbReference>
<dbReference type="SUPFAM" id="SSF55785">
    <property type="entry name" value="PYP-like sensor domain (PAS domain)"/>
    <property type="match status" value="2"/>
</dbReference>
<dbReference type="PROSITE" id="PS51832">
    <property type="entry name" value="HD_GYP"/>
    <property type="match status" value="1"/>
</dbReference>
<dbReference type="InterPro" id="IPR003018">
    <property type="entry name" value="GAF"/>
</dbReference>
<dbReference type="SUPFAM" id="SSF52172">
    <property type="entry name" value="CheY-like"/>
    <property type="match status" value="1"/>
</dbReference>
<dbReference type="Pfam" id="PF13426">
    <property type="entry name" value="PAS_9"/>
    <property type="match status" value="1"/>
</dbReference>
<dbReference type="PROSITE" id="PS50113">
    <property type="entry name" value="PAC"/>
    <property type="match status" value="2"/>
</dbReference>
<dbReference type="GO" id="GO:0006355">
    <property type="term" value="P:regulation of DNA-templated transcription"/>
    <property type="evidence" value="ECO:0007669"/>
    <property type="project" value="InterPro"/>
</dbReference>
<evidence type="ECO:0000313" key="7">
    <source>
        <dbReference type="EMBL" id="MPM41125.1"/>
    </source>
</evidence>
<dbReference type="AlphaFoldDB" id="A0A644ZJQ8"/>
<dbReference type="Gene3D" id="1.10.3210.10">
    <property type="entry name" value="Hypothetical protein af1432"/>
    <property type="match status" value="1"/>
</dbReference>
<dbReference type="NCBIfam" id="TIGR00229">
    <property type="entry name" value="sensory_box"/>
    <property type="match status" value="2"/>
</dbReference>
<dbReference type="SMART" id="SM00471">
    <property type="entry name" value="HDc"/>
    <property type="match status" value="1"/>
</dbReference>
<dbReference type="SUPFAM" id="SSF55781">
    <property type="entry name" value="GAF domain-like"/>
    <property type="match status" value="2"/>
</dbReference>
<dbReference type="PANTHER" id="PTHR43155">
    <property type="entry name" value="CYCLIC DI-GMP PHOSPHODIESTERASE PA4108-RELATED"/>
    <property type="match status" value="1"/>
</dbReference>
<evidence type="ECO:0000256" key="2">
    <source>
        <dbReference type="ARBA" id="ARBA00022777"/>
    </source>
</evidence>